<accession>A0ABU9ZI23</accession>
<dbReference type="Proteomes" id="UP001404845">
    <property type="component" value="Unassembled WGS sequence"/>
</dbReference>
<dbReference type="NCBIfam" id="TIGR02017">
    <property type="entry name" value="hutG_amidohyd"/>
    <property type="match status" value="1"/>
</dbReference>
<dbReference type="InterPro" id="IPR007709">
    <property type="entry name" value="N-FG_amidohydro"/>
</dbReference>
<evidence type="ECO:0000313" key="1">
    <source>
        <dbReference type="EMBL" id="MEN3230515.1"/>
    </source>
</evidence>
<keyword evidence="2" id="KW-1185">Reference proteome</keyword>
<dbReference type="Gene3D" id="3.40.630.40">
    <property type="entry name" value="Zn-dependent exopeptidases"/>
    <property type="match status" value="1"/>
</dbReference>
<dbReference type="EC" id="3.5.1.68" evidence="1"/>
<name>A0ABU9ZI23_9HYPH</name>
<dbReference type="GO" id="GO:0050129">
    <property type="term" value="F:N-formylglutamate deformylase activity"/>
    <property type="evidence" value="ECO:0007669"/>
    <property type="project" value="UniProtKB-EC"/>
</dbReference>
<keyword evidence="1" id="KW-0378">Hydrolase</keyword>
<protein>
    <submittedName>
        <fullName evidence="1">N-formylglutamate deformylase</fullName>
        <ecNumber evidence="1">3.5.1.68</ecNumber>
    </submittedName>
</protein>
<dbReference type="RefSeq" id="WP_246750973.1">
    <property type="nucleotide sequence ID" value="NZ_JACWCW010000125.1"/>
</dbReference>
<reference evidence="1 2" key="1">
    <citation type="journal article" date="2023" name="PLoS ONE">
        <title>Complete genome assembly of Hawai'i environmental nontuberculous mycobacteria reveals unexpected co-isolation with methylobacteria.</title>
        <authorList>
            <person name="Hendrix J."/>
            <person name="Epperson L.E."/>
            <person name="Tong E.I."/>
            <person name="Chan Y.L."/>
            <person name="Hasan N.A."/>
            <person name="Dawrs S.N."/>
            <person name="Norton G.J."/>
            <person name="Virdi R."/>
            <person name="Crooks J.L."/>
            <person name="Chan E.D."/>
            <person name="Honda J.R."/>
            <person name="Strong M."/>
        </authorList>
    </citation>
    <scope>NUCLEOTIDE SEQUENCE [LARGE SCALE GENOMIC DNA]</scope>
    <source>
        <strain evidence="1 2">NJH_HI01</strain>
    </source>
</reference>
<dbReference type="SUPFAM" id="SSF53187">
    <property type="entry name" value="Zn-dependent exopeptidases"/>
    <property type="match status" value="1"/>
</dbReference>
<dbReference type="Pfam" id="PF05013">
    <property type="entry name" value="FGase"/>
    <property type="match status" value="1"/>
</dbReference>
<dbReference type="InterPro" id="IPR010247">
    <property type="entry name" value="HutG_amidohyd"/>
</dbReference>
<proteinExistence type="predicted"/>
<evidence type="ECO:0000313" key="2">
    <source>
        <dbReference type="Proteomes" id="UP001404845"/>
    </source>
</evidence>
<comment type="caution">
    <text evidence="1">The sequence shown here is derived from an EMBL/GenBank/DDBJ whole genome shotgun (WGS) entry which is preliminary data.</text>
</comment>
<sequence length="268" mass="30229">MIHPEWLVVERGEAPVLASIPHAGTEIPEGIRRNMVSPALSLRDTDWWLEYLYDFLRDLGVTIVRTKVSRTVADMNRDPSGISLYPGRATTELCPTTTFDGVPLYKPGWEPSQDEIEQRCSTYFRPYHEALEGEVARLSALHKRVVIYDCHSIRSVIPRLFSGELPHISIGTNDGLSCSPALSALVAATFSSSRYTCVTDERFKGGWITRQYGKPEQGIHAIQLELACRTYMAETDKLEPAPYSEARAREIRTYLKLALVRIIDWGQS</sequence>
<organism evidence="1 2">
    <name type="scientific">Methylorubrum rhodesianum</name>
    <dbReference type="NCBI Taxonomy" id="29427"/>
    <lineage>
        <taxon>Bacteria</taxon>
        <taxon>Pseudomonadati</taxon>
        <taxon>Pseudomonadota</taxon>
        <taxon>Alphaproteobacteria</taxon>
        <taxon>Hyphomicrobiales</taxon>
        <taxon>Methylobacteriaceae</taxon>
        <taxon>Methylorubrum</taxon>
    </lineage>
</organism>
<gene>
    <name evidence="1" type="primary">hutG</name>
    <name evidence="1" type="ORF">PUR21_23300</name>
</gene>
<dbReference type="EMBL" id="JAQYXL010000001">
    <property type="protein sequence ID" value="MEN3230515.1"/>
    <property type="molecule type" value="Genomic_DNA"/>
</dbReference>